<dbReference type="PROSITE" id="PS00086">
    <property type="entry name" value="CYTOCHROME_P450"/>
    <property type="match status" value="1"/>
</dbReference>
<dbReference type="GO" id="GO:0004497">
    <property type="term" value="F:monooxygenase activity"/>
    <property type="evidence" value="ECO:0007669"/>
    <property type="project" value="UniProtKB-KW"/>
</dbReference>
<keyword evidence="4 8" id="KW-0560">Oxidoreductase</keyword>
<keyword evidence="6 8" id="KW-0503">Monooxygenase</keyword>
<dbReference type="PRINTS" id="PR00463">
    <property type="entry name" value="EP450I"/>
</dbReference>
<dbReference type="PANTHER" id="PTHR24291:SF50">
    <property type="entry name" value="BIFUNCTIONAL ALBAFLAVENONE MONOOXYGENASE_TERPENE SYNTHASE"/>
    <property type="match status" value="1"/>
</dbReference>
<feature type="binding site" description="axial binding residue" evidence="7">
    <location>
        <position position="444"/>
    </location>
    <ligand>
        <name>heme</name>
        <dbReference type="ChEBI" id="CHEBI:30413"/>
    </ligand>
    <ligandPart>
        <name>Fe</name>
        <dbReference type="ChEBI" id="CHEBI:18248"/>
    </ligandPart>
</feature>
<dbReference type="GO" id="GO:0005506">
    <property type="term" value="F:iron ion binding"/>
    <property type="evidence" value="ECO:0007669"/>
    <property type="project" value="InterPro"/>
</dbReference>
<reference evidence="9 10" key="1">
    <citation type="submission" date="2024-03" db="EMBL/GenBank/DDBJ databases">
        <title>The Acrasis kona genome and developmental transcriptomes reveal deep origins of eukaryotic multicellular pathways.</title>
        <authorList>
            <person name="Sheikh S."/>
            <person name="Fu C.-J."/>
            <person name="Brown M.W."/>
            <person name="Baldauf S.L."/>
        </authorList>
    </citation>
    <scope>NUCLEOTIDE SEQUENCE [LARGE SCALE GENOMIC DNA]</scope>
    <source>
        <strain evidence="9 10">ATCC MYA-3509</strain>
    </source>
</reference>
<keyword evidence="3 7" id="KW-0479">Metal-binding</keyword>
<keyword evidence="2 7" id="KW-0349">Heme</keyword>
<evidence type="ECO:0000256" key="2">
    <source>
        <dbReference type="ARBA" id="ARBA00022617"/>
    </source>
</evidence>
<dbReference type="PANTHER" id="PTHR24291">
    <property type="entry name" value="CYTOCHROME P450 FAMILY 4"/>
    <property type="match status" value="1"/>
</dbReference>
<dbReference type="AlphaFoldDB" id="A0AAW2Z503"/>
<sequence>MILLILGTIVLLYTVWKEYQKYKHIPGLFSILPGLPIKIPILSPYGFIHAYDEGPDLIRQNSVNGIMKLQRGKRAVVIVSAAELIKEVTIKNHKDFPKPSEVFKILDLYGPNIVSTNDDVWKNHRAIADPAFAEKHMHFLVSDTVKSTKLLFKRWNDEGLSKNGRLTTSPDKDMTDVTLDVIGKTNFGYDLEVFNENRSFDQKKHKMSFFDALTTASTFGLIVAGKTPDFMKPFFTYTNTVGSKNPPAVVETRAYMQELIEHRVENYEQARHDLFSLLVDSNMSQENQDEFRRRLTDQELISDVFIYLLAGHETSTTTLQWILYELCRNQHVLDKAIEEVDRVIGDRDVVFEDYENLSYLKAIMDETLRLHSPVSMVPKVARRDVTLGGFFVPKGTYVDVAISTVQTTAQYFEDPMKWNPERWTDGKKPVTCSYIPFSFGLRRCIGNTFSQIETVTILAMILKDCRIEFPKNDDKMNEIIRSGKIDTYTLVTKKPKYIKVDLVKRNK</sequence>
<proteinExistence type="inferred from homology"/>
<comment type="similarity">
    <text evidence="1 8">Belongs to the cytochrome P450 family.</text>
</comment>
<dbReference type="GO" id="GO:0020037">
    <property type="term" value="F:heme binding"/>
    <property type="evidence" value="ECO:0007669"/>
    <property type="project" value="InterPro"/>
</dbReference>
<evidence type="ECO:0000256" key="5">
    <source>
        <dbReference type="ARBA" id="ARBA00023004"/>
    </source>
</evidence>
<dbReference type="InterPro" id="IPR001128">
    <property type="entry name" value="Cyt_P450"/>
</dbReference>
<evidence type="ECO:0000313" key="9">
    <source>
        <dbReference type="EMBL" id="KAL0484908.1"/>
    </source>
</evidence>
<dbReference type="InterPro" id="IPR017972">
    <property type="entry name" value="Cyt_P450_CS"/>
</dbReference>
<dbReference type="InterPro" id="IPR050196">
    <property type="entry name" value="Cytochrome_P450_Monoox"/>
</dbReference>
<keyword evidence="10" id="KW-1185">Reference proteome</keyword>
<comment type="caution">
    <text evidence="9">The sequence shown here is derived from an EMBL/GenBank/DDBJ whole genome shotgun (WGS) entry which is preliminary data.</text>
</comment>
<dbReference type="Gene3D" id="1.10.630.10">
    <property type="entry name" value="Cytochrome P450"/>
    <property type="match status" value="1"/>
</dbReference>
<name>A0AAW2Z503_9EUKA</name>
<accession>A0AAW2Z503</accession>
<dbReference type="EMBL" id="JAOPGA020001083">
    <property type="protein sequence ID" value="KAL0484908.1"/>
    <property type="molecule type" value="Genomic_DNA"/>
</dbReference>
<evidence type="ECO:0000256" key="6">
    <source>
        <dbReference type="ARBA" id="ARBA00023033"/>
    </source>
</evidence>
<dbReference type="Pfam" id="PF00067">
    <property type="entry name" value="p450"/>
    <property type="match status" value="1"/>
</dbReference>
<dbReference type="PRINTS" id="PR00385">
    <property type="entry name" value="P450"/>
</dbReference>
<evidence type="ECO:0000256" key="8">
    <source>
        <dbReference type="RuleBase" id="RU000461"/>
    </source>
</evidence>
<dbReference type="GO" id="GO:0016705">
    <property type="term" value="F:oxidoreductase activity, acting on paired donors, with incorporation or reduction of molecular oxygen"/>
    <property type="evidence" value="ECO:0007669"/>
    <property type="project" value="InterPro"/>
</dbReference>
<evidence type="ECO:0000256" key="1">
    <source>
        <dbReference type="ARBA" id="ARBA00010617"/>
    </source>
</evidence>
<comment type="cofactor">
    <cofactor evidence="7">
        <name>heme</name>
        <dbReference type="ChEBI" id="CHEBI:30413"/>
    </cofactor>
</comment>
<dbReference type="Proteomes" id="UP001431209">
    <property type="component" value="Unassembled WGS sequence"/>
</dbReference>
<dbReference type="InterPro" id="IPR002401">
    <property type="entry name" value="Cyt_P450_E_grp-I"/>
</dbReference>
<dbReference type="SUPFAM" id="SSF48264">
    <property type="entry name" value="Cytochrome P450"/>
    <property type="match status" value="1"/>
</dbReference>
<dbReference type="InterPro" id="IPR036396">
    <property type="entry name" value="Cyt_P450_sf"/>
</dbReference>
<gene>
    <name evidence="9" type="ORF">AKO1_011777</name>
</gene>
<evidence type="ECO:0000256" key="4">
    <source>
        <dbReference type="ARBA" id="ARBA00023002"/>
    </source>
</evidence>
<evidence type="ECO:0000256" key="7">
    <source>
        <dbReference type="PIRSR" id="PIRSR602401-1"/>
    </source>
</evidence>
<evidence type="ECO:0000256" key="3">
    <source>
        <dbReference type="ARBA" id="ARBA00022723"/>
    </source>
</evidence>
<keyword evidence="5 7" id="KW-0408">Iron</keyword>
<evidence type="ECO:0000313" key="10">
    <source>
        <dbReference type="Proteomes" id="UP001431209"/>
    </source>
</evidence>
<organism evidence="9 10">
    <name type="scientific">Acrasis kona</name>
    <dbReference type="NCBI Taxonomy" id="1008807"/>
    <lineage>
        <taxon>Eukaryota</taxon>
        <taxon>Discoba</taxon>
        <taxon>Heterolobosea</taxon>
        <taxon>Tetramitia</taxon>
        <taxon>Eutetramitia</taxon>
        <taxon>Acrasidae</taxon>
        <taxon>Acrasis</taxon>
    </lineage>
</organism>
<protein>
    <submittedName>
        <fullName evidence="9">Cytochrome P450</fullName>
    </submittedName>
</protein>